<dbReference type="PANTHER" id="PTHR43777:SF1">
    <property type="entry name" value="MOLYBDENUM COFACTOR CYTIDYLYLTRANSFERASE"/>
    <property type="match status" value="1"/>
</dbReference>
<dbReference type="PANTHER" id="PTHR43777">
    <property type="entry name" value="MOLYBDENUM COFACTOR CYTIDYLYLTRANSFERASE"/>
    <property type="match status" value="1"/>
</dbReference>
<evidence type="ECO:0000313" key="2">
    <source>
        <dbReference type="EMBL" id="KAA9024001.1"/>
    </source>
</evidence>
<gene>
    <name evidence="2" type="ORF">F4V44_12790</name>
</gene>
<dbReference type="EMBL" id="VYKL01000018">
    <property type="protein sequence ID" value="KAA9024001.1"/>
    <property type="molecule type" value="Genomic_DNA"/>
</dbReference>
<proteinExistence type="predicted"/>
<accession>A0A5J5HSY2</accession>
<sequence>MKVVGVYLAAGDSRRMGTNKLLLDLDGNPLGSLALQAALESTIHRVLVITKKNDKLSWIAPHLFTSDYRRKWTSVQLKKSNRGQAYSIITGLHEAIILHADAVLVQLADQPFVTANMINLLIDAFEKKPSKLFFSCSYDGVLRPPVLFTKNFFPILMDLKGDNGARDLLNGKFKEKGEIYNFDKEDFLLDVDTMDDYLKFKK</sequence>
<reference evidence="2 3" key="1">
    <citation type="submission" date="2019-09" db="EMBL/GenBank/DDBJ databases">
        <title>Whole genome sequences of isolates from the Mars Exploration Rovers.</title>
        <authorList>
            <person name="Seuylemezian A."/>
            <person name="Vaishampayan P."/>
        </authorList>
    </citation>
    <scope>NUCLEOTIDE SEQUENCE [LARGE SCALE GENOMIC DNA]</scope>
    <source>
        <strain evidence="2 3">MER_TA_151</strain>
    </source>
</reference>
<organism evidence="2 3">
    <name type="scientific">Niallia endozanthoxylica</name>
    <dbReference type="NCBI Taxonomy" id="2036016"/>
    <lineage>
        <taxon>Bacteria</taxon>
        <taxon>Bacillati</taxon>
        <taxon>Bacillota</taxon>
        <taxon>Bacilli</taxon>
        <taxon>Bacillales</taxon>
        <taxon>Bacillaceae</taxon>
        <taxon>Niallia</taxon>
    </lineage>
</organism>
<evidence type="ECO:0000259" key="1">
    <source>
        <dbReference type="Pfam" id="PF12804"/>
    </source>
</evidence>
<dbReference type="InterPro" id="IPR025877">
    <property type="entry name" value="MobA-like_NTP_Trfase"/>
</dbReference>
<keyword evidence="2" id="KW-0808">Transferase</keyword>
<dbReference type="RefSeq" id="WP_150440401.1">
    <property type="nucleotide sequence ID" value="NZ_VYKL01000018.1"/>
</dbReference>
<dbReference type="Gene3D" id="3.90.550.10">
    <property type="entry name" value="Spore Coat Polysaccharide Biosynthesis Protein SpsA, Chain A"/>
    <property type="match status" value="1"/>
</dbReference>
<comment type="caution">
    <text evidence="2">The sequence shown here is derived from an EMBL/GenBank/DDBJ whole genome shotgun (WGS) entry which is preliminary data.</text>
</comment>
<dbReference type="AlphaFoldDB" id="A0A5J5HSY2"/>
<dbReference type="InterPro" id="IPR029044">
    <property type="entry name" value="Nucleotide-diphossugar_trans"/>
</dbReference>
<dbReference type="CDD" id="cd04182">
    <property type="entry name" value="GT_2_like_f"/>
    <property type="match status" value="1"/>
</dbReference>
<dbReference type="OrthoDB" id="285216at2"/>
<dbReference type="GO" id="GO:0016779">
    <property type="term" value="F:nucleotidyltransferase activity"/>
    <property type="evidence" value="ECO:0007669"/>
    <property type="project" value="UniProtKB-ARBA"/>
</dbReference>
<keyword evidence="3" id="KW-1185">Reference proteome</keyword>
<dbReference type="Pfam" id="PF12804">
    <property type="entry name" value="NTP_transf_3"/>
    <property type="match status" value="1"/>
</dbReference>
<name>A0A5J5HSY2_9BACI</name>
<dbReference type="SUPFAM" id="SSF53448">
    <property type="entry name" value="Nucleotide-diphospho-sugar transferases"/>
    <property type="match status" value="1"/>
</dbReference>
<protein>
    <submittedName>
        <fullName evidence="2">NTP transferase domain-containing protein</fullName>
    </submittedName>
</protein>
<evidence type="ECO:0000313" key="3">
    <source>
        <dbReference type="Proteomes" id="UP000326671"/>
    </source>
</evidence>
<feature type="domain" description="MobA-like NTP transferase" evidence="1">
    <location>
        <begin position="5"/>
        <end position="170"/>
    </location>
</feature>
<dbReference type="Proteomes" id="UP000326671">
    <property type="component" value="Unassembled WGS sequence"/>
</dbReference>